<feature type="transmembrane region" description="Helical" evidence="10">
    <location>
        <begin position="144"/>
        <end position="164"/>
    </location>
</feature>
<feature type="signal peptide" evidence="11">
    <location>
        <begin position="1"/>
        <end position="17"/>
    </location>
</feature>
<comment type="similarity">
    <text evidence="1">Belongs to the synaptobrevin family.</text>
</comment>
<dbReference type="SUPFAM" id="SSF58038">
    <property type="entry name" value="SNARE fusion complex"/>
    <property type="match status" value="1"/>
</dbReference>
<dbReference type="FunFam" id="1.20.5.110:FF:000004">
    <property type="entry name" value="Vesicle-associated membrane protein 7"/>
    <property type="match status" value="1"/>
</dbReference>
<evidence type="ECO:0000256" key="7">
    <source>
        <dbReference type="ARBA" id="ARBA00037493"/>
    </source>
</evidence>
<dbReference type="GO" id="GO:0012505">
    <property type="term" value="C:endomembrane system"/>
    <property type="evidence" value="ECO:0007669"/>
    <property type="project" value="UniProtKB-SubCell"/>
</dbReference>
<dbReference type="PROSITE" id="PS50859">
    <property type="entry name" value="LONGIN"/>
    <property type="match status" value="1"/>
</dbReference>
<evidence type="ECO:0000256" key="5">
    <source>
        <dbReference type="ARBA" id="ARBA00022989"/>
    </source>
</evidence>
<keyword evidence="3 10" id="KW-0812">Transmembrane</keyword>
<dbReference type="GO" id="GO:0016020">
    <property type="term" value="C:membrane"/>
    <property type="evidence" value="ECO:0007669"/>
    <property type="project" value="InterPro"/>
</dbReference>
<feature type="domain" description="Longin" evidence="12">
    <location>
        <begin position="8"/>
        <end position="69"/>
    </location>
</feature>
<evidence type="ECO:0000256" key="9">
    <source>
        <dbReference type="PROSITE-ProRule" id="PRU00290"/>
    </source>
</evidence>
<evidence type="ECO:0000259" key="12">
    <source>
        <dbReference type="PROSITE" id="PS50859"/>
    </source>
</evidence>
<keyword evidence="2" id="KW-0813">Transport</keyword>
<dbReference type="Proteomes" id="UP000237347">
    <property type="component" value="Unassembled WGS sequence"/>
</dbReference>
<evidence type="ECO:0000256" key="10">
    <source>
        <dbReference type="SAM" id="Phobius"/>
    </source>
</evidence>
<dbReference type="Gene3D" id="3.30.450.50">
    <property type="entry name" value="Longin domain"/>
    <property type="match status" value="1"/>
</dbReference>
<keyword evidence="5 10" id="KW-1133">Transmembrane helix</keyword>
<dbReference type="GO" id="GO:0016192">
    <property type="term" value="P:vesicle-mediated transport"/>
    <property type="evidence" value="ECO:0007669"/>
    <property type="project" value="InterPro"/>
</dbReference>
<dbReference type="InterPro" id="IPR001388">
    <property type="entry name" value="Synaptobrevin-like"/>
</dbReference>
<keyword evidence="4" id="KW-0653">Protein transport</keyword>
<dbReference type="AlphaFoldDB" id="A0AAW0K2S1"/>
<dbReference type="InterPro" id="IPR042855">
    <property type="entry name" value="V_SNARE_CC"/>
</dbReference>
<feature type="chain" id="PRO_5043979283" evidence="11">
    <location>
        <begin position="18"/>
        <end position="167"/>
    </location>
</feature>
<evidence type="ECO:0000313" key="15">
    <source>
        <dbReference type="Proteomes" id="UP000237347"/>
    </source>
</evidence>
<dbReference type="EMBL" id="PKMF04000420">
    <property type="protein sequence ID" value="KAK7832611.1"/>
    <property type="molecule type" value="Genomic_DNA"/>
</dbReference>
<dbReference type="PROSITE" id="PS50892">
    <property type="entry name" value="V_SNARE"/>
    <property type="match status" value="1"/>
</dbReference>
<keyword evidence="6 10" id="KW-0472">Membrane</keyword>
<protein>
    <submittedName>
        <fullName evidence="14">Vesicle-associated membrane protein 713</fullName>
    </submittedName>
</protein>
<keyword evidence="11" id="KW-0732">Signal</keyword>
<keyword evidence="15" id="KW-1185">Reference proteome</keyword>
<dbReference type="InterPro" id="IPR011012">
    <property type="entry name" value="Longin-like_dom_sf"/>
</dbReference>
<dbReference type="InterPro" id="IPR051097">
    <property type="entry name" value="Synaptobrevin-like_transport"/>
</dbReference>
<evidence type="ECO:0000313" key="14">
    <source>
        <dbReference type="EMBL" id="KAK7832611.1"/>
    </source>
</evidence>
<dbReference type="Pfam" id="PF00957">
    <property type="entry name" value="Synaptobrevin"/>
    <property type="match status" value="1"/>
</dbReference>
<comment type="caution">
    <text evidence="14">The sequence shown here is derived from an EMBL/GenBank/DDBJ whole genome shotgun (WGS) entry which is preliminary data.</text>
</comment>
<reference evidence="14 15" key="1">
    <citation type="journal article" date="2018" name="Sci. Data">
        <title>The draft genome sequence of cork oak.</title>
        <authorList>
            <person name="Ramos A.M."/>
            <person name="Usie A."/>
            <person name="Barbosa P."/>
            <person name="Barros P.M."/>
            <person name="Capote T."/>
            <person name="Chaves I."/>
            <person name="Simoes F."/>
            <person name="Abreu I."/>
            <person name="Carrasquinho I."/>
            <person name="Faro C."/>
            <person name="Guimaraes J.B."/>
            <person name="Mendonca D."/>
            <person name="Nobrega F."/>
            <person name="Rodrigues L."/>
            <person name="Saibo N.J.M."/>
            <person name="Varela M.C."/>
            <person name="Egas C."/>
            <person name="Matos J."/>
            <person name="Miguel C.M."/>
            <person name="Oliveira M.M."/>
            <person name="Ricardo C.P."/>
            <person name="Goncalves S."/>
        </authorList>
    </citation>
    <scope>NUCLEOTIDE SEQUENCE [LARGE SCALE GENOMIC DNA]</scope>
    <source>
        <strain evidence="15">cv. HL8</strain>
    </source>
</reference>
<dbReference type="GO" id="GO:0015031">
    <property type="term" value="P:protein transport"/>
    <property type="evidence" value="ECO:0007669"/>
    <property type="project" value="UniProtKB-KW"/>
</dbReference>
<evidence type="ECO:0000256" key="2">
    <source>
        <dbReference type="ARBA" id="ARBA00022448"/>
    </source>
</evidence>
<dbReference type="GO" id="GO:0005737">
    <property type="term" value="C:cytoplasm"/>
    <property type="evidence" value="ECO:0007669"/>
    <property type="project" value="UniProtKB-ARBA"/>
</dbReference>
<keyword evidence="9" id="KW-0175">Coiled coil</keyword>
<gene>
    <name evidence="14" type="primary">VAMP713_0</name>
    <name evidence="14" type="ORF">CFP56_026235</name>
</gene>
<name>A0AAW0K2S1_QUESU</name>
<feature type="domain" description="V-SNARE coiled-coil homology" evidence="13">
    <location>
        <begin position="80"/>
        <end position="140"/>
    </location>
</feature>
<dbReference type="InterPro" id="IPR010908">
    <property type="entry name" value="Longin_dom"/>
</dbReference>
<evidence type="ECO:0000256" key="1">
    <source>
        <dbReference type="ARBA" id="ARBA00008025"/>
    </source>
</evidence>
<dbReference type="PANTHER" id="PTHR21136:SF181">
    <property type="entry name" value="LONGIN-LIKE DOMAIN-CONTAINING PROTEIN-RELATED"/>
    <property type="match status" value="1"/>
</dbReference>
<evidence type="ECO:0000259" key="13">
    <source>
        <dbReference type="PROSITE" id="PS50892"/>
    </source>
</evidence>
<dbReference type="PRINTS" id="PR00219">
    <property type="entry name" value="SYNAPTOBREVN"/>
</dbReference>
<dbReference type="PANTHER" id="PTHR21136">
    <property type="entry name" value="SNARE PROTEINS"/>
    <property type="match status" value="1"/>
</dbReference>
<dbReference type="SUPFAM" id="SSF64356">
    <property type="entry name" value="SNARE-like"/>
    <property type="match status" value="1"/>
</dbReference>
<evidence type="ECO:0000256" key="8">
    <source>
        <dbReference type="ARBA" id="ARBA00046280"/>
    </source>
</evidence>
<dbReference type="Gene3D" id="1.20.5.110">
    <property type="match status" value="1"/>
</dbReference>
<organism evidence="14 15">
    <name type="scientific">Quercus suber</name>
    <name type="common">Cork oak</name>
    <dbReference type="NCBI Taxonomy" id="58331"/>
    <lineage>
        <taxon>Eukaryota</taxon>
        <taxon>Viridiplantae</taxon>
        <taxon>Streptophyta</taxon>
        <taxon>Embryophyta</taxon>
        <taxon>Tracheophyta</taxon>
        <taxon>Spermatophyta</taxon>
        <taxon>Magnoliopsida</taxon>
        <taxon>eudicotyledons</taxon>
        <taxon>Gunneridae</taxon>
        <taxon>Pentapetalae</taxon>
        <taxon>rosids</taxon>
        <taxon>fabids</taxon>
        <taxon>Fagales</taxon>
        <taxon>Fagaceae</taxon>
        <taxon>Quercus</taxon>
    </lineage>
</organism>
<evidence type="ECO:0000256" key="11">
    <source>
        <dbReference type="SAM" id="SignalP"/>
    </source>
</evidence>
<proteinExistence type="inferred from homology"/>
<evidence type="ECO:0000256" key="6">
    <source>
        <dbReference type="ARBA" id="ARBA00023136"/>
    </source>
</evidence>
<comment type="function">
    <text evidence="7">Involved in the targeting and/or fusion of transport vesicles to their target membrane.</text>
</comment>
<accession>A0AAW0K2S1</accession>
<evidence type="ECO:0000256" key="3">
    <source>
        <dbReference type="ARBA" id="ARBA00022692"/>
    </source>
</evidence>
<sequence length="167" mass="18695">MMGIFYCLVARGNVVLAESSAAATATNASSLARQVLEKTMQAAKDNSNASYSHDRCIFHVKRTDGLTFVKTYGRAILSAPAYAMNEEFSRVQSVMIDNIEKVLDRGDRLALLVDKTTSFQGSAVRFNRSSRRFKNTLWWRNAKLMFALVAVLLIIIYVVLSSFLNRV</sequence>
<comment type="subcellular location">
    <subcellularLocation>
        <location evidence="8">Endomembrane system</location>
        <topology evidence="8">Single-pass type IV membrane protein</topology>
    </subcellularLocation>
</comment>
<evidence type="ECO:0000256" key="4">
    <source>
        <dbReference type="ARBA" id="ARBA00022927"/>
    </source>
</evidence>